<keyword evidence="2" id="KW-1185">Reference proteome</keyword>
<evidence type="ECO:0000313" key="2">
    <source>
        <dbReference type="Proteomes" id="UP000219546"/>
    </source>
</evidence>
<protein>
    <submittedName>
        <fullName evidence="1">Uncharacterized protein</fullName>
    </submittedName>
</protein>
<evidence type="ECO:0000313" key="1">
    <source>
        <dbReference type="EMBL" id="SNX74460.1"/>
    </source>
</evidence>
<organism evidence="1 2">
    <name type="scientific">Bacillus oleivorans</name>
    <dbReference type="NCBI Taxonomy" id="1448271"/>
    <lineage>
        <taxon>Bacteria</taxon>
        <taxon>Bacillati</taxon>
        <taxon>Bacillota</taxon>
        <taxon>Bacilli</taxon>
        <taxon>Bacillales</taxon>
        <taxon>Bacillaceae</taxon>
        <taxon>Bacillus</taxon>
    </lineage>
</organism>
<reference evidence="1 2" key="1">
    <citation type="submission" date="2017-08" db="EMBL/GenBank/DDBJ databases">
        <authorList>
            <person name="de Groot N.N."/>
        </authorList>
    </citation>
    <scope>NUCLEOTIDE SEQUENCE [LARGE SCALE GENOMIC DNA]</scope>
    <source>
        <strain evidence="1 2">JC228</strain>
    </source>
</reference>
<name>A0A285D3S8_9BACI</name>
<sequence length="49" mass="5623">MRKGSITMKKWALAAFLYLLLVMGGYAIYDGFFAEEDVNNEEHGENHQN</sequence>
<dbReference type="AlphaFoldDB" id="A0A285D3S8"/>
<accession>A0A285D3S8</accession>
<proteinExistence type="predicted"/>
<dbReference type="EMBL" id="OAOP01000009">
    <property type="protein sequence ID" value="SNX74460.1"/>
    <property type="molecule type" value="Genomic_DNA"/>
</dbReference>
<dbReference type="Proteomes" id="UP000219546">
    <property type="component" value="Unassembled WGS sequence"/>
</dbReference>
<gene>
    <name evidence="1" type="ORF">SAMN05877753_109120</name>
</gene>